<accession>F4RY40</accession>
<organism evidence="3">
    <name type="scientific">Melampsora larici-populina (strain 98AG31 / pathotype 3-4-7)</name>
    <name type="common">Poplar leaf rust fungus</name>
    <dbReference type="NCBI Taxonomy" id="747676"/>
    <lineage>
        <taxon>Eukaryota</taxon>
        <taxon>Fungi</taxon>
        <taxon>Dikarya</taxon>
        <taxon>Basidiomycota</taxon>
        <taxon>Pucciniomycotina</taxon>
        <taxon>Pucciniomycetes</taxon>
        <taxon>Pucciniales</taxon>
        <taxon>Melampsoraceae</taxon>
        <taxon>Melampsora</taxon>
    </lineage>
</organism>
<dbReference type="InParanoid" id="F4RY40"/>
<dbReference type="KEGG" id="mlr:MELLADRAFT_109934"/>
<sequence length="567" mass="65471">MKVLLYILIHFLSDISLGGCKPMQLDHVANAPSTQRLREVENGEMNFVVKKQNQLGISHKAHNSYKKNLKIEDISEDLSLKDQDPKAKVSDEKLEEKDHLQKQVKDFLNNQTNQSIHKVLKPFENLDNLNVKNFDELLDLLYGNYFGESAQMFLINVMMRSSRFNKSNAGYLDHQFENLDPEGHKVYRFKTQRKLPQTDGQNTLHEQYYSLFKLMNPKGDMQTKALSHMSLKRDIPKDLLSFKNYKFLSELVIKDSKDPDITKLAESIISIPIKTIDSRQYPLQENFIIGSAYDLAIKMAVDVLRKDLDDVYRIWALGILQLLQSFLPQGQLHPIILNIEKGFTRGEFELSLLKDINLQFVNFGRFVGDSIPEIIEDVPALKDSLERGKLLSEINMTLQEEKFTPSDRFVGIYDTLLLQKSPIPIDISDSLSFKCFYHMTNRDIPTIEKFSTMAISEYLHFGKSEASQEWKKDLFQRNLSKFVAHINGNSLFKNLLRPFCKVDEVNDSQIEGVIEALKNGQFNTPTEAICYIHTLKVTSRYNEKILSHLNKNQEIIDHSINILKKCP</sequence>
<dbReference type="GeneID" id="18923914"/>
<evidence type="ECO:0008006" key="4">
    <source>
        <dbReference type="Google" id="ProtNLM"/>
    </source>
</evidence>
<feature type="signal peptide" evidence="1">
    <location>
        <begin position="1"/>
        <end position="20"/>
    </location>
</feature>
<evidence type="ECO:0000313" key="2">
    <source>
        <dbReference type="EMBL" id="EGG02706.1"/>
    </source>
</evidence>
<dbReference type="AlphaFoldDB" id="F4RY40"/>
<keyword evidence="3" id="KW-1185">Reference proteome</keyword>
<dbReference type="RefSeq" id="XP_007414108.1">
    <property type="nucleotide sequence ID" value="XM_007414046.1"/>
</dbReference>
<proteinExistence type="predicted"/>
<reference evidence="3" key="1">
    <citation type="journal article" date="2011" name="Proc. Natl. Acad. Sci. U.S.A.">
        <title>Obligate biotrophy features unraveled by the genomic analysis of rust fungi.</title>
        <authorList>
            <person name="Duplessis S."/>
            <person name="Cuomo C.A."/>
            <person name="Lin Y.-C."/>
            <person name="Aerts A."/>
            <person name="Tisserant E."/>
            <person name="Veneault-Fourrey C."/>
            <person name="Joly D.L."/>
            <person name="Hacquard S."/>
            <person name="Amselem J."/>
            <person name="Cantarel B.L."/>
            <person name="Chiu R."/>
            <person name="Coutinho P.M."/>
            <person name="Feau N."/>
            <person name="Field M."/>
            <person name="Frey P."/>
            <person name="Gelhaye E."/>
            <person name="Goldberg J."/>
            <person name="Grabherr M.G."/>
            <person name="Kodira C.D."/>
            <person name="Kohler A."/>
            <person name="Kuees U."/>
            <person name="Lindquist E.A."/>
            <person name="Lucas S.M."/>
            <person name="Mago R."/>
            <person name="Mauceli E."/>
            <person name="Morin E."/>
            <person name="Murat C."/>
            <person name="Pangilinan J.L."/>
            <person name="Park R."/>
            <person name="Pearson M."/>
            <person name="Quesneville H."/>
            <person name="Rouhier N."/>
            <person name="Sakthikumar S."/>
            <person name="Salamov A.A."/>
            <person name="Schmutz J."/>
            <person name="Selles B."/>
            <person name="Shapiro H."/>
            <person name="Tanguay P."/>
            <person name="Tuskan G.A."/>
            <person name="Henrissat B."/>
            <person name="Van de Peer Y."/>
            <person name="Rouze P."/>
            <person name="Ellis J.G."/>
            <person name="Dodds P.N."/>
            <person name="Schein J.E."/>
            <person name="Zhong S."/>
            <person name="Hamelin R.C."/>
            <person name="Grigoriev I.V."/>
            <person name="Szabo L.J."/>
            <person name="Martin F."/>
        </authorList>
    </citation>
    <scope>NUCLEOTIDE SEQUENCE [LARGE SCALE GENOMIC DNA]</scope>
    <source>
        <strain evidence="3">98AG31 / pathotype 3-4-7</strain>
    </source>
</reference>
<dbReference type="VEuPathDB" id="FungiDB:MELLADRAFT_109934"/>
<dbReference type="EMBL" id="GL883129">
    <property type="protein sequence ID" value="EGG02706.1"/>
    <property type="molecule type" value="Genomic_DNA"/>
</dbReference>
<dbReference type="OrthoDB" id="10379007at2759"/>
<name>F4RY40_MELLP</name>
<gene>
    <name evidence="2" type="ORF">MELLADRAFT_109934</name>
</gene>
<keyword evidence="1" id="KW-0732">Signal</keyword>
<dbReference type="HOGENOM" id="CLU_480647_0_0_1"/>
<evidence type="ECO:0000313" key="3">
    <source>
        <dbReference type="Proteomes" id="UP000001072"/>
    </source>
</evidence>
<evidence type="ECO:0000256" key="1">
    <source>
        <dbReference type="SAM" id="SignalP"/>
    </source>
</evidence>
<protein>
    <recommendedName>
        <fullName evidence="4">Secreted protein</fullName>
    </recommendedName>
</protein>
<dbReference type="Proteomes" id="UP000001072">
    <property type="component" value="Unassembled WGS sequence"/>
</dbReference>
<feature type="chain" id="PRO_5003315673" description="Secreted protein" evidence="1">
    <location>
        <begin position="21"/>
        <end position="567"/>
    </location>
</feature>